<dbReference type="Pfam" id="PF07660">
    <property type="entry name" value="STN"/>
    <property type="match status" value="1"/>
</dbReference>
<dbReference type="Gene3D" id="2.60.40.1120">
    <property type="entry name" value="Carboxypeptidase-like, regulatory domain"/>
    <property type="match status" value="1"/>
</dbReference>
<evidence type="ECO:0000259" key="9">
    <source>
        <dbReference type="SMART" id="SM00965"/>
    </source>
</evidence>
<keyword evidence="11" id="KW-1185">Reference proteome</keyword>
<dbReference type="PROSITE" id="PS52016">
    <property type="entry name" value="TONB_DEPENDENT_REC_3"/>
    <property type="match status" value="1"/>
</dbReference>
<dbReference type="Proteomes" id="UP000533637">
    <property type="component" value="Unassembled WGS sequence"/>
</dbReference>
<keyword evidence="2 7" id="KW-0813">Transport</keyword>
<dbReference type="EMBL" id="JACHOC010000003">
    <property type="protein sequence ID" value="MBB4621811.1"/>
    <property type="molecule type" value="Genomic_DNA"/>
</dbReference>
<comment type="subcellular location">
    <subcellularLocation>
        <location evidence="1 7">Cell outer membrane</location>
        <topology evidence="1 7">Multi-pass membrane protein</topology>
    </subcellularLocation>
</comment>
<dbReference type="InterPro" id="IPR039426">
    <property type="entry name" value="TonB-dep_rcpt-like"/>
</dbReference>
<organism evidence="10 11">
    <name type="scientific">Parabacteroides faecis</name>
    <dbReference type="NCBI Taxonomy" id="1217282"/>
    <lineage>
        <taxon>Bacteria</taxon>
        <taxon>Pseudomonadati</taxon>
        <taxon>Bacteroidota</taxon>
        <taxon>Bacteroidia</taxon>
        <taxon>Bacteroidales</taxon>
        <taxon>Tannerellaceae</taxon>
        <taxon>Parabacteroides</taxon>
    </lineage>
</organism>
<evidence type="ECO:0000256" key="5">
    <source>
        <dbReference type="ARBA" id="ARBA00023136"/>
    </source>
</evidence>
<dbReference type="Gene3D" id="2.170.130.10">
    <property type="entry name" value="TonB-dependent receptor, plug domain"/>
    <property type="match status" value="1"/>
</dbReference>
<dbReference type="InterPro" id="IPR008969">
    <property type="entry name" value="CarboxyPept-like_regulatory"/>
</dbReference>
<comment type="similarity">
    <text evidence="7">Belongs to the TonB-dependent receptor family.</text>
</comment>
<dbReference type="InterPro" id="IPR037066">
    <property type="entry name" value="Plug_dom_sf"/>
</dbReference>
<dbReference type="NCBIfam" id="TIGR04057">
    <property type="entry name" value="SusC_RagA_signa"/>
    <property type="match status" value="1"/>
</dbReference>
<feature type="chain" id="PRO_5045714382" evidence="8">
    <location>
        <begin position="18"/>
        <end position="1112"/>
    </location>
</feature>
<proteinExistence type="inferred from homology"/>
<feature type="domain" description="Secretin/TonB short N-terminal" evidence="9">
    <location>
        <begin position="49"/>
        <end position="100"/>
    </location>
</feature>
<evidence type="ECO:0000256" key="8">
    <source>
        <dbReference type="SAM" id="SignalP"/>
    </source>
</evidence>
<accession>A0ABR6KJX6</accession>
<evidence type="ECO:0000256" key="6">
    <source>
        <dbReference type="ARBA" id="ARBA00023237"/>
    </source>
</evidence>
<dbReference type="SMART" id="SM00965">
    <property type="entry name" value="STN"/>
    <property type="match status" value="1"/>
</dbReference>
<dbReference type="InterPro" id="IPR011662">
    <property type="entry name" value="Secretin/TonB_short_N"/>
</dbReference>
<feature type="signal peptide" evidence="8">
    <location>
        <begin position="1"/>
        <end position="17"/>
    </location>
</feature>
<evidence type="ECO:0000256" key="4">
    <source>
        <dbReference type="ARBA" id="ARBA00022692"/>
    </source>
</evidence>
<gene>
    <name evidence="10" type="ORF">GGQ57_001708</name>
</gene>
<comment type="caution">
    <text evidence="10">The sequence shown here is derived from an EMBL/GenBank/DDBJ whole genome shotgun (WGS) entry which is preliminary data.</text>
</comment>
<dbReference type="Pfam" id="PF07715">
    <property type="entry name" value="Plug"/>
    <property type="match status" value="1"/>
</dbReference>
<evidence type="ECO:0000256" key="1">
    <source>
        <dbReference type="ARBA" id="ARBA00004571"/>
    </source>
</evidence>
<dbReference type="InterPro" id="IPR036942">
    <property type="entry name" value="Beta-barrel_TonB_sf"/>
</dbReference>
<keyword evidence="6 7" id="KW-0998">Cell outer membrane</keyword>
<sequence length="1112" mass="125671">MRLSVFFVFVLFFQLHAVNMHSQEARITITKNNLSFGELITEIERQTDYLFLYGDKDINLSQPVRVDAKNKTVKEILDDVLANKGLTYKVLDNYISLHSTKNKRSISYSESPADTPQVPVIKVTGTVVDQLNTPIIGANVLLRGSTSTGTVTDIDGHFSIEVPANAHLVFSYIGYQNKDVAVNNQKTLLISLQEDSKNLEEVVVTALGIKRSEKALGYAVQKVGGDKMTTVKSVDVGTALTGKIAGLNVQNSTEFNEAPSILLRGEEPLLVVDGVPYNNITLRDIASDDIESVDVLKGATASALYGSRGGSGAIMVTTKKGKEEGLNIDINSSTMFESGFLKLPKVQTSYSAGAYGKYNSNELLWGDKLDIGRTAEQYDPYTYEWREMPLVSKGKNNFKNFLEFSFVTNNNVSVTQKGKYGSFRTSLTHIYNKGQYPNTKLNKLTYTVGGDMKFKNFSVEGGLTYNKRFYPNDFGTGYGAGGYIYNLLVWNGSDLDIRDYKNYWIKDKENEQQNWPNTLWYDNPYFIANEIIHSSDYDIVNGYLSANYSIKPWPKVSLRSGLDMYSNREKWRNSIGAAGGWERKGYYAEKRSGGYSINNDFLITADHKFGNISVDGFVGGTIYFYQNDWLQNETQNGLTVPGYYSLYGSVDPVKMGSALEKKQVNSIYGKASAAWKSTFFLDITARNDWSSTLPSETRSYFYPSVSASVVLSEFIPMPSWIDFWKMRGSWTQTKKDLSIYDTNRAYTIKNNSWDGLNGATYPTKIRGALINPSSTRSFEIGTALHFLKNRLNLDIAYYQKLFYNLTTDAQISDASGFQSTLINIDEEHTRKGVEISLNANIYKDKNWDWNATVNWSSDRYYYSKIDPTYSTQKDWVKKGERWDWLDCYDWERDPDGNIIHENGYPIASQYTSKVGHTNPDWIFGFNNSLKYKNVTLSFTIDGRIGGMSHSVIDQALWMSGAHIGTDNQYRYEEVVNGNRTFIGEGVKVVSGSVDRDSNGNIIRDDRVFAPNDKVVSYESYMNLYSGTGNVWQARKQYLYDQTFIKLRELALTYNLPSDLCNKLKIKHASVSLIGNNLFIWTKDFKYSDPDKSKENLNSPSLRMIGCNLKVNF</sequence>
<evidence type="ECO:0000256" key="7">
    <source>
        <dbReference type="PROSITE-ProRule" id="PRU01360"/>
    </source>
</evidence>
<evidence type="ECO:0000256" key="2">
    <source>
        <dbReference type="ARBA" id="ARBA00022448"/>
    </source>
</evidence>
<dbReference type="SUPFAM" id="SSF56935">
    <property type="entry name" value="Porins"/>
    <property type="match status" value="1"/>
</dbReference>
<keyword evidence="5 7" id="KW-0472">Membrane</keyword>
<evidence type="ECO:0000313" key="11">
    <source>
        <dbReference type="Proteomes" id="UP000533637"/>
    </source>
</evidence>
<dbReference type="Pfam" id="PF13715">
    <property type="entry name" value="CarbopepD_reg_2"/>
    <property type="match status" value="1"/>
</dbReference>
<dbReference type="Gene3D" id="2.40.170.20">
    <property type="entry name" value="TonB-dependent receptor, beta-barrel domain"/>
    <property type="match status" value="1"/>
</dbReference>
<name>A0ABR6KJX6_9BACT</name>
<dbReference type="SUPFAM" id="SSF49464">
    <property type="entry name" value="Carboxypeptidase regulatory domain-like"/>
    <property type="match status" value="1"/>
</dbReference>
<keyword evidence="4 7" id="KW-0812">Transmembrane</keyword>
<evidence type="ECO:0000256" key="3">
    <source>
        <dbReference type="ARBA" id="ARBA00022452"/>
    </source>
</evidence>
<dbReference type="InterPro" id="IPR023996">
    <property type="entry name" value="TonB-dep_OMP_SusC/RagA"/>
</dbReference>
<protein>
    <submittedName>
        <fullName evidence="10">TonB-linked SusC/RagA family outer membrane protein</fullName>
    </submittedName>
</protein>
<dbReference type="InterPro" id="IPR023997">
    <property type="entry name" value="TonB-dep_OMP_SusC/RagA_CS"/>
</dbReference>
<keyword evidence="3 7" id="KW-1134">Transmembrane beta strand</keyword>
<dbReference type="NCBIfam" id="TIGR04056">
    <property type="entry name" value="OMP_RagA_SusC"/>
    <property type="match status" value="1"/>
</dbReference>
<dbReference type="InterPro" id="IPR012910">
    <property type="entry name" value="Plug_dom"/>
</dbReference>
<evidence type="ECO:0000313" key="10">
    <source>
        <dbReference type="EMBL" id="MBB4621811.1"/>
    </source>
</evidence>
<keyword evidence="8" id="KW-0732">Signal</keyword>
<reference evidence="10 11" key="1">
    <citation type="submission" date="2020-08" db="EMBL/GenBank/DDBJ databases">
        <title>Genomic Encyclopedia of Type Strains, Phase IV (KMG-IV): sequencing the most valuable type-strain genomes for metagenomic binning, comparative biology and taxonomic classification.</title>
        <authorList>
            <person name="Goeker M."/>
        </authorList>
    </citation>
    <scope>NUCLEOTIDE SEQUENCE [LARGE SCALE GENOMIC DNA]</scope>
    <source>
        <strain evidence="10 11">DSM 102983</strain>
    </source>
</reference>